<sequence>MLFHVPGVKSFEELRSYDSITIDSFKEACRARNLLEDDGEWRNCLREASIFQMPAKLRQMFSFICVFCNPTSPLELWVEFKSYLCEDFVLDTSVQKSVNLALHNIADHLHAHNMTHTSIGLPEPATSHSYINIDFYDLETDRKEGERLMAMLNPEQRAIFDAIMNAIRGVDEASTKTFSVNAFTGSGKIFLFNALIRSVRGLGEIVVPIASTRIAAIILERGKTAHSRFKLPILLVAFVITQKMEEF</sequence>
<accession>A0A4Y2GJR8</accession>
<dbReference type="PANTHER" id="PTHR10492">
    <property type="match status" value="1"/>
</dbReference>
<dbReference type="GO" id="GO:0006310">
    <property type="term" value="P:DNA recombination"/>
    <property type="evidence" value="ECO:0007669"/>
    <property type="project" value="UniProtKB-KW"/>
</dbReference>
<name>A0A4Y2GJR8_ARAVE</name>
<feature type="domain" description="DNA helicase Pif1-like DEAD-box helicase" evidence="2">
    <location>
        <begin position="151"/>
        <end position="233"/>
    </location>
</feature>
<dbReference type="AlphaFoldDB" id="A0A4Y2GJR8"/>
<dbReference type="InterPro" id="IPR010285">
    <property type="entry name" value="DNA_helicase_pif1-like_DEAD"/>
</dbReference>
<protein>
    <recommendedName>
        <fullName evidence="1">ATP-dependent DNA helicase</fullName>
        <ecNumber evidence="1">5.6.2.3</ecNumber>
    </recommendedName>
</protein>
<comment type="similarity">
    <text evidence="1">Belongs to the helicase family.</text>
</comment>
<reference evidence="3 4" key="1">
    <citation type="journal article" date="2019" name="Sci. Rep.">
        <title>Orb-weaving spider Araneus ventricosus genome elucidates the spidroin gene catalogue.</title>
        <authorList>
            <person name="Kono N."/>
            <person name="Nakamura H."/>
            <person name="Ohtoshi R."/>
            <person name="Moran D.A.P."/>
            <person name="Shinohara A."/>
            <person name="Yoshida Y."/>
            <person name="Fujiwara M."/>
            <person name="Mori M."/>
            <person name="Tomita M."/>
            <person name="Arakawa K."/>
        </authorList>
    </citation>
    <scope>NUCLEOTIDE SEQUENCE [LARGE SCALE GENOMIC DNA]</scope>
</reference>
<dbReference type="Gene3D" id="3.40.50.300">
    <property type="entry name" value="P-loop containing nucleotide triphosphate hydrolases"/>
    <property type="match status" value="1"/>
</dbReference>
<evidence type="ECO:0000256" key="1">
    <source>
        <dbReference type="RuleBase" id="RU363044"/>
    </source>
</evidence>
<dbReference type="EC" id="5.6.2.3" evidence="1"/>
<dbReference type="OrthoDB" id="1728974at2759"/>
<gene>
    <name evidence="3" type="ORF">AVEN_111324_1</name>
</gene>
<keyword evidence="4" id="KW-1185">Reference proteome</keyword>
<keyword evidence="1" id="KW-0547">Nucleotide-binding</keyword>
<keyword evidence="1" id="KW-0234">DNA repair</keyword>
<keyword evidence="1" id="KW-0378">Hydrolase</keyword>
<dbReference type="GO" id="GO:0005524">
    <property type="term" value="F:ATP binding"/>
    <property type="evidence" value="ECO:0007669"/>
    <property type="project" value="UniProtKB-KW"/>
</dbReference>
<keyword evidence="1" id="KW-0233">DNA recombination</keyword>
<comment type="catalytic activity">
    <reaction evidence="1">
        <text>ATP + H2O = ADP + phosphate + H(+)</text>
        <dbReference type="Rhea" id="RHEA:13065"/>
        <dbReference type="ChEBI" id="CHEBI:15377"/>
        <dbReference type="ChEBI" id="CHEBI:15378"/>
        <dbReference type="ChEBI" id="CHEBI:30616"/>
        <dbReference type="ChEBI" id="CHEBI:43474"/>
        <dbReference type="ChEBI" id="CHEBI:456216"/>
        <dbReference type="EC" id="5.6.2.3"/>
    </reaction>
</comment>
<dbReference type="GO" id="GO:0006281">
    <property type="term" value="P:DNA repair"/>
    <property type="evidence" value="ECO:0007669"/>
    <property type="project" value="UniProtKB-KW"/>
</dbReference>
<organism evidence="3 4">
    <name type="scientific">Araneus ventricosus</name>
    <name type="common">Orbweaver spider</name>
    <name type="synonym">Epeira ventricosa</name>
    <dbReference type="NCBI Taxonomy" id="182803"/>
    <lineage>
        <taxon>Eukaryota</taxon>
        <taxon>Metazoa</taxon>
        <taxon>Ecdysozoa</taxon>
        <taxon>Arthropoda</taxon>
        <taxon>Chelicerata</taxon>
        <taxon>Arachnida</taxon>
        <taxon>Araneae</taxon>
        <taxon>Araneomorphae</taxon>
        <taxon>Entelegynae</taxon>
        <taxon>Araneoidea</taxon>
        <taxon>Araneidae</taxon>
        <taxon>Araneus</taxon>
    </lineage>
</organism>
<evidence type="ECO:0000313" key="4">
    <source>
        <dbReference type="Proteomes" id="UP000499080"/>
    </source>
</evidence>
<evidence type="ECO:0000259" key="2">
    <source>
        <dbReference type="Pfam" id="PF05970"/>
    </source>
</evidence>
<comment type="cofactor">
    <cofactor evidence="1">
        <name>Mg(2+)</name>
        <dbReference type="ChEBI" id="CHEBI:18420"/>
    </cofactor>
</comment>
<evidence type="ECO:0000313" key="3">
    <source>
        <dbReference type="EMBL" id="GBM52975.1"/>
    </source>
</evidence>
<keyword evidence="1" id="KW-0347">Helicase</keyword>
<comment type="caution">
    <text evidence="3">The sequence shown here is derived from an EMBL/GenBank/DDBJ whole genome shotgun (WGS) entry which is preliminary data.</text>
</comment>
<dbReference type="PANTHER" id="PTHR10492:SF57">
    <property type="entry name" value="ATP-DEPENDENT DNA HELICASE"/>
    <property type="match status" value="1"/>
</dbReference>
<proteinExistence type="inferred from homology"/>
<keyword evidence="1" id="KW-0227">DNA damage</keyword>
<dbReference type="InterPro" id="IPR027417">
    <property type="entry name" value="P-loop_NTPase"/>
</dbReference>
<dbReference type="Proteomes" id="UP000499080">
    <property type="component" value="Unassembled WGS sequence"/>
</dbReference>
<dbReference type="GO" id="GO:0043139">
    <property type="term" value="F:5'-3' DNA helicase activity"/>
    <property type="evidence" value="ECO:0007669"/>
    <property type="project" value="UniProtKB-EC"/>
</dbReference>
<dbReference type="Pfam" id="PF05970">
    <property type="entry name" value="PIF1"/>
    <property type="match status" value="1"/>
</dbReference>
<dbReference type="GO" id="GO:0016887">
    <property type="term" value="F:ATP hydrolysis activity"/>
    <property type="evidence" value="ECO:0007669"/>
    <property type="project" value="RHEA"/>
</dbReference>
<dbReference type="EMBL" id="BGPR01001401">
    <property type="protein sequence ID" value="GBM52975.1"/>
    <property type="molecule type" value="Genomic_DNA"/>
</dbReference>
<dbReference type="GO" id="GO:0000723">
    <property type="term" value="P:telomere maintenance"/>
    <property type="evidence" value="ECO:0007669"/>
    <property type="project" value="InterPro"/>
</dbReference>
<keyword evidence="1" id="KW-0067">ATP-binding</keyword>
<dbReference type="SUPFAM" id="SSF52540">
    <property type="entry name" value="P-loop containing nucleoside triphosphate hydrolases"/>
    <property type="match status" value="1"/>
</dbReference>